<reference evidence="3" key="1">
    <citation type="journal article" date="2019" name="Int. J. Syst. Evol. Microbiol.">
        <title>The Global Catalogue of Microorganisms (GCM) 10K type strain sequencing project: providing services to taxonomists for standard genome sequencing and annotation.</title>
        <authorList>
            <consortium name="The Broad Institute Genomics Platform"/>
            <consortium name="The Broad Institute Genome Sequencing Center for Infectious Disease"/>
            <person name="Wu L."/>
            <person name="Ma J."/>
        </authorList>
    </citation>
    <scope>NUCLEOTIDE SEQUENCE [LARGE SCALE GENOMIC DNA]</scope>
    <source>
        <strain evidence="3">KCTC 42087</strain>
    </source>
</reference>
<dbReference type="SUPFAM" id="SSF109854">
    <property type="entry name" value="DinB/YfiT-like putative metalloenzymes"/>
    <property type="match status" value="1"/>
</dbReference>
<sequence length="188" mass="19432">MIDLTPAARRTAALLAAVPDDALGAATPCEKYTVGDLVHHVGGLSLAFTWAATKDPKTALSAGGPSADASQLEEGWRELYAERLEALAGAWRDPAAWTGMTQAGGVDLPGEVAGLVALDELVVHGWDIARATGRPYTVSEEEADACLAFVSQAPADSGLFGPAVGVPEGAPPLDRLIGRTGRDPFWTG</sequence>
<dbReference type="Proteomes" id="UP001596074">
    <property type="component" value="Unassembled WGS sequence"/>
</dbReference>
<evidence type="ECO:0000313" key="2">
    <source>
        <dbReference type="EMBL" id="MFC5751823.1"/>
    </source>
</evidence>
<evidence type="ECO:0000259" key="1">
    <source>
        <dbReference type="Pfam" id="PF11716"/>
    </source>
</evidence>
<dbReference type="Pfam" id="PF11716">
    <property type="entry name" value="MDMPI_N"/>
    <property type="match status" value="1"/>
</dbReference>
<proteinExistence type="predicted"/>
<keyword evidence="3" id="KW-1185">Reference proteome</keyword>
<accession>A0ABW1ACU0</accession>
<name>A0ABW1ACU0_9ACTN</name>
<evidence type="ECO:0000313" key="3">
    <source>
        <dbReference type="Proteomes" id="UP001596074"/>
    </source>
</evidence>
<protein>
    <submittedName>
        <fullName evidence="2">TIGR03086 family metal-binding protein</fullName>
    </submittedName>
</protein>
<dbReference type="InterPro" id="IPR024344">
    <property type="entry name" value="MDMPI_metal-binding"/>
</dbReference>
<comment type="caution">
    <text evidence="2">The sequence shown here is derived from an EMBL/GenBank/DDBJ whole genome shotgun (WGS) entry which is preliminary data.</text>
</comment>
<dbReference type="NCBIfam" id="TIGR03086">
    <property type="entry name" value="TIGR03086 family metal-binding protein"/>
    <property type="match status" value="1"/>
</dbReference>
<dbReference type="NCBIfam" id="TIGR03083">
    <property type="entry name" value="maleylpyruvate isomerase family mycothiol-dependent enzyme"/>
    <property type="match status" value="1"/>
</dbReference>
<dbReference type="Gene3D" id="1.20.120.450">
    <property type="entry name" value="dinb family like domain"/>
    <property type="match status" value="1"/>
</dbReference>
<dbReference type="EMBL" id="JBHSON010000076">
    <property type="protein sequence ID" value="MFC5751823.1"/>
    <property type="molecule type" value="Genomic_DNA"/>
</dbReference>
<dbReference type="InterPro" id="IPR017520">
    <property type="entry name" value="CHP03086"/>
</dbReference>
<dbReference type="InterPro" id="IPR017517">
    <property type="entry name" value="Maleyloyr_isom"/>
</dbReference>
<gene>
    <name evidence="2" type="ORF">ACFPZN_39955</name>
</gene>
<dbReference type="RefSeq" id="WP_378287784.1">
    <property type="nucleotide sequence ID" value="NZ_JBHSON010000076.1"/>
</dbReference>
<organism evidence="2 3">
    <name type="scientific">Actinomadura rugatobispora</name>
    <dbReference type="NCBI Taxonomy" id="1994"/>
    <lineage>
        <taxon>Bacteria</taxon>
        <taxon>Bacillati</taxon>
        <taxon>Actinomycetota</taxon>
        <taxon>Actinomycetes</taxon>
        <taxon>Streptosporangiales</taxon>
        <taxon>Thermomonosporaceae</taxon>
        <taxon>Actinomadura</taxon>
    </lineage>
</organism>
<feature type="domain" description="Mycothiol-dependent maleylpyruvate isomerase metal-binding" evidence="1">
    <location>
        <begin position="5"/>
        <end position="129"/>
    </location>
</feature>
<dbReference type="InterPro" id="IPR034660">
    <property type="entry name" value="DinB/YfiT-like"/>
</dbReference>